<keyword evidence="1" id="KW-1133">Transmembrane helix</keyword>
<proteinExistence type="predicted"/>
<feature type="transmembrane region" description="Helical" evidence="1">
    <location>
        <begin position="6"/>
        <end position="28"/>
    </location>
</feature>
<sequence>MLRISLFALLVQFVSVVALFWFRFYFFFCRTLACYMLHASIRSLSHTHIHTFQMLNLVLEIKKKEH</sequence>
<evidence type="ECO:0000313" key="2">
    <source>
        <dbReference type="EMBL" id="MBW31442.1"/>
    </source>
</evidence>
<keyword evidence="1" id="KW-0812">Transmembrane</keyword>
<name>A0A2M3ZSH5_9DIPT</name>
<evidence type="ECO:0000256" key="1">
    <source>
        <dbReference type="SAM" id="Phobius"/>
    </source>
</evidence>
<protein>
    <submittedName>
        <fullName evidence="2">Putative secreted peptide</fullName>
    </submittedName>
</protein>
<dbReference type="AlphaFoldDB" id="A0A2M3ZSH5"/>
<organism evidence="2">
    <name type="scientific">Anopheles braziliensis</name>
    <dbReference type="NCBI Taxonomy" id="58242"/>
    <lineage>
        <taxon>Eukaryota</taxon>
        <taxon>Metazoa</taxon>
        <taxon>Ecdysozoa</taxon>
        <taxon>Arthropoda</taxon>
        <taxon>Hexapoda</taxon>
        <taxon>Insecta</taxon>
        <taxon>Pterygota</taxon>
        <taxon>Neoptera</taxon>
        <taxon>Endopterygota</taxon>
        <taxon>Diptera</taxon>
        <taxon>Nematocera</taxon>
        <taxon>Culicoidea</taxon>
        <taxon>Culicidae</taxon>
        <taxon>Anophelinae</taxon>
        <taxon>Anopheles</taxon>
    </lineage>
</organism>
<accession>A0A2M3ZSH5</accession>
<dbReference type="EMBL" id="GGFM01010691">
    <property type="protein sequence ID" value="MBW31442.1"/>
    <property type="molecule type" value="Transcribed_RNA"/>
</dbReference>
<reference evidence="2" key="1">
    <citation type="submission" date="2018-01" db="EMBL/GenBank/DDBJ databases">
        <title>An insight into the sialome of Amazonian anophelines.</title>
        <authorList>
            <person name="Ribeiro J.M."/>
            <person name="Scarpassa V."/>
            <person name="Calvo E."/>
        </authorList>
    </citation>
    <scope>NUCLEOTIDE SEQUENCE</scope>
    <source>
        <tissue evidence="2">Salivary glands</tissue>
    </source>
</reference>
<keyword evidence="1" id="KW-0472">Membrane</keyword>